<dbReference type="InterPro" id="IPR005467">
    <property type="entry name" value="His_kinase_dom"/>
</dbReference>
<keyword evidence="5" id="KW-0597">Phosphoprotein</keyword>
<comment type="catalytic activity">
    <reaction evidence="1">
        <text>ATP + protein L-histidine = ADP + protein N-phospho-L-histidine.</text>
        <dbReference type="EC" id="2.7.13.3"/>
    </reaction>
</comment>
<name>A0A1H0QB85_9CLOT</name>
<dbReference type="SUPFAM" id="SSF47384">
    <property type="entry name" value="Homodimeric domain of signal transducing histidine kinase"/>
    <property type="match status" value="1"/>
</dbReference>
<evidence type="ECO:0000259" key="15">
    <source>
        <dbReference type="PROSITE" id="PS50109"/>
    </source>
</evidence>
<evidence type="ECO:0000256" key="8">
    <source>
        <dbReference type="ARBA" id="ARBA00022741"/>
    </source>
</evidence>
<dbReference type="InterPro" id="IPR003660">
    <property type="entry name" value="HAMP_dom"/>
</dbReference>
<dbReference type="SUPFAM" id="SSF55874">
    <property type="entry name" value="ATPase domain of HSP90 chaperone/DNA topoisomerase II/histidine kinase"/>
    <property type="match status" value="1"/>
</dbReference>
<feature type="transmembrane region" description="Helical" evidence="14">
    <location>
        <begin position="15"/>
        <end position="37"/>
    </location>
</feature>
<evidence type="ECO:0000256" key="3">
    <source>
        <dbReference type="ARBA" id="ARBA00012438"/>
    </source>
</evidence>
<dbReference type="PANTHER" id="PTHR45528:SF1">
    <property type="entry name" value="SENSOR HISTIDINE KINASE CPXA"/>
    <property type="match status" value="1"/>
</dbReference>
<evidence type="ECO:0000256" key="6">
    <source>
        <dbReference type="ARBA" id="ARBA00022679"/>
    </source>
</evidence>
<dbReference type="InterPro" id="IPR036890">
    <property type="entry name" value="HATPase_C_sf"/>
</dbReference>
<dbReference type="Proteomes" id="UP000198597">
    <property type="component" value="Unassembled WGS sequence"/>
</dbReference>
<dbReference type="GO" id="GO:0000155">
    <property type="term" value="F:phosphorelay sensor kinase activity"/>
    <property type="evidence" value="ECO:0007669"/>
    <property type="project" value="InterPro"/>
</dbReference>
<dbReference type="EC" id="2.7.13.3" evidence="3"/>
<evidence type="ECO:0000256" key="7">
    <source>
        <dbReference type="ARBA" id="ARBA00022692"/>
    </source>
</evidence>
<protein>
    <recommendedName>
        <fullName evidence="3">histidine kinase</fullName>
        <ecNumber evidence="3">2.7.13.3</ecNumber>
    </recommendedName>
</protein>
<keyword evidence="4" id="KW-1003">Cell membrane</keyword>
<dbReference type="PROSITE" id="PS50109">
    <property type="entry name" value="HIS_KIN"/>
    <property type="match status" value="1"/>
</dbReference>
<accession>A0A1H0QB85</accession>
<keyword evidence="10" id="KW-0067">ATP-binding</keyword>
<feature type="transmembrane region" description="Helical" evidence="14">
    <location>
        <begin position="148"/>
        <end position="172"/>
    </location>
</feature>
<reference evidence="17 18" key="1">
    <citation type="submission" date="2016-10" db="EMBL/GenBank/DDBJ databases">
        <authorList>
            <person name="de Groot N.N."/>
        </authorList>
    </citation>
    <scope>NUCLEOTIDE SEQUENCE [LARGE SCALE GENOMIC DNA]</scope>
    <source>
        <strain evidence="17 18">DSM 12272</strain>
    </source>
</reference>
<dbReference type="SUPFAM" id="SSF158472">
    <property type="entry name" value="HAMP domain-like"/>
    <property type="match status" value="1"/>
</dbReference>
<dbReference type="InterPro" id="IPR036097">
    <property type="entry name" value="HisK_dim/P_sf"/>
</dbReference>
<dbReference type="Gene3D" id="3.30.565.10">
    <property type="entry name" value="Histidine kinase-like ATPase, C-terminal domain"/>
    <property type="match status" value="1"/>
</dbReference>
<evidence type="ECO:0000256" key="12">
    <source>
        <dbReference type="ARBA" id="ARBA00023012"/>
    </source>
</evidence>
<keyword evidence="13 14" id="KW-0472">Membrane</keyword>
<gene>
    <name evidence="17" type="ORF">SAMN04488529_102279</name>
</gene>
<dbReference type="InterPro" id="IPR003594">
    <property type="entry name" value="HATPase_dom"/>
</dbReference>
<keyword evidence="18" id="KW-1185">Reference proteome</keyword>
<feature type="domain" description="Histidine kinase" evidence="15">
    <location>
        <begin position="240"/>
        <end position="438"/>
    </location>
</feature>
<sequence>MNKFNKKFLNKKLEIKLIIAIIISLIISISLFFILQINGESLLDRHLYKTSFFQNQKNKAMSDFKTYVSNNNLSINDSEKMDEWVRKNKYIDIYIFKNNNMLYDSTNRKEPLESEENEPLILSGYSYNINFSDLRAQVYIMCYFEYKYYYILICINIAISLLCFIVITSLLIKKKISYIRTLENEIKILEGGDLNYEITIEDNDELSLLAQSINEMRKSFIERLRNEDEAKSANSELITAMSHDLRTPLTALVGYLDIIEYKKYKTEDNLKRYIHNSREKAYQIKSLSDKLFEYFILFNKQDELQFEEFNGNELLEQLFEDQFFMLNNQGFIFKIHSYESQFFIEVNLISMRRVFDNIFSNISKYADKSKAVEVRYYVENKELFISIENTINKNLKAISSTGIGLKTCKKIVESHGGEMIINKSDNTFNITIILNVKGNNL</sequence>
<dbReference type="SMART" id="SM00388">
    <property type="entry name" value="HisKA"/>
    <property type="match status" value="1"/>
</dbReference>
<evidence type="ECO:0000256" key="13">
    <source>
        <dbReference type="ARBA" id="ARBA00023136"/>
    </source>
</evidence>
<dbReference type="CDD" id="cd00082">
    <property type="entry name" value="HisKA"/>
    <property type="match status" value="1"/>
</dbReference>
<dbReference type="SMART" id="SM00387">
    <property type="entry name" value="HATPase_c"/>
    <property type="match status" value="1"/>
</dbReference>
<dbReference type="STRING" id="94869.SAMN04488529_102279"/>
<keyword evidence="6" id="KW-0808">Transferase</keyword>
<keyword evidence="9 17" id="KW-0418">Kinase</keyword>
<dbReference type="PANTHER" id="PTHR45528">
    <property type="entry name" value="SENSOR HISTIDINE KINASE CPXA"/>
    <property type="match status" value="1"/>
</dbReference>
<keyword evidence="7 14" id="KW-0812">Transmembrane</keyword>
<proteinExistence type="predicted"/>
<dbReference type="Pfam" id="PF00512">
    <property type="entry name" value="HisKA"/>
    <property type="match status" value="1"/>
</dbReference>
<dbReference type="GO" id="GO:0005886">
    <property type="term" value="C:plasma membrane"/>
    <property type="evidence" value="ECO:0007669"/>
    <property type="project" value="UniProtKB-SubCell"/>
</dbReference>
<evidence type="ECO:0000313" key="17">
    <source>
        <dbReference type="EMBL" id="SDP14335.1"/>
    </source>
</evidence>
<dbReference type="OrthoDB" id="9792991at2"/>
<organism evidence="17 18">
    <name type="scientific">Clostridium gasigenes</name>
    <dbReference type="NCBI Taxonomy" id="94869"/>
    <lineage>
        <taxon>Bacteria</taxon>
        <taxon>Bacillati</taxon>
        <taxon>Bacillota</taxon>
        <taxon>Clostridia</taxon>
        <taxon>Eubacteriales</taxon>
        <taxon>Clostridiaceae</taxon>
        <taxon>Clostridium</taxon>
    </lineage>
</organism>
<evidence type="ECO:0000256" key="4">
    <source>
        <dbReference type="ARBA" id="ARBA00022475"/>
    </source>
</evidence>
<dbReference type="InterPro" id="IPR003661">
    <property type="entry name" value="HisK_dim/P_dom"/>
</dbReference>
<dbReference type="Gene3D" id="1.10.287.130">
    <property type="match status" value="1"/>
</dbReference>
<dbReference type="CDD" id="cd06225">
    <property type="entry name" value="HAMP"/>
    <property type="match status" value="1"/>
</dbReference>
<evidence type="ECO:0000313" key="18">
    <source>
        <dbReference type="Proteomes" id="UP000198597"/>
    </source>
</evidence>
<dbReference type="EMBL" id="FNJM01000002">
    <property type="protein sequence ID" value="SDP14335.1"/>
    <property type="molecule type" value="Genomic_DNA"/>
</dbReference>
<dbReference type="InterPro" id="IPR050398">
    <property type="entry name" value="HssS/ArlS-like"/>
</dbReference>
<evidence type="ECO:0000259" key="16">
    <source>
        <dbReference type="PROSITE" id="PS50885"/>
    </source>
</evidence>
<dbReference type="GO" id="GO:0005524">
    <property type="term" value="F:ATP binding"/>
    <property type="evidence" value="ECO:0007669"/>
    <property type="project" value="UniProtKB-KW"/>
</dbReference>
<evidence type="ECO:0000256" key="9">
    <source>
        <dbReference type="ARBA" id="ARBA00022777"/>
    </source>
</evidence>
<evidence type="ECO:0000256" key="2">
    <source>
        <dbReference type="ARBA" id="ARBA00004651"/>
    </source>
</evidence>
<comment type="subcellular location">
    <subcellularLocation>
        <location evidence="2">Cell membrane</location>
        <topology evidence="2">Multi-pass membrane protein</topology>
    </subcellularLocation>
</comment>
<feature type="domain" description="HAMP" evidence="16">
    <location>
        <begin position="179"/>
        <end position="225"/>
    </location>
</feature>
<dbReference type="PROSITE" id="PS50885">
    <property type="entry name" value="HAMP"/>
    <property type="match status" value="1"/>
</dbReference>
<dbReference type="Gene3D" id="6.10.340.10">
    <property type="match status" value="1"/>
</dbReference>
<dbReference type="Pfam" id="PF00672">
    <property type="entry name" value="HAMP"/>
    <property type="match status" value="1"/>
</dbReference>
<evidence type="ECO:0000256" key="10">
    <source>
        <dbReference type="ARBA" id="ARBA00022840"/>
    </source>
</evidence>
<evidence type="ECO:0000256" key="11">
    <source>
        <dbReference type="ARBA" id="ARBA00022989"/>
    </source>
</evidence>
<evidence type="ECO:0000256" key="5">
    <source>
        <dbReference type="ARBA" id="ARBA00022553"/>
    </source>
</evidence>
<evidence type="ECO:0000256" key="1">
    <source>
        <dbReference type="ARBA" id="ARBA00000085"/>
    </source>
</evidence>
<keyword evidence="12" id="KW-0902">Two-component regulatory system</keyword>
<keyword evidence="11 14" id="KW-1133">Transmembrane helix</keyword>
<evidence type="ECO:0000256" key="14">
    <source>
        <dbReference type="SAM" id="Phobius"/>
    </source>
</evidence>
<keyword evidence="8" id="KW-0547">Nucleotide-binding</keyword>
<dbReference type="AlphaFoldDB" id="A0A1H0QB85"/>